<dbReference type="Proteomes" id="UP001420932">
    <property type="component" value="Unassembled WGS sequence"/>
</dbReference>
<sequence>MWDWWEVGIDGGRHCCERRNGGRRDWWETTVGGVAIGGTPMGEAIGQRRGGGEASTGWRGWWEAKAIVGGGNGRRRWDEVNMCDIAATSEEREAFSGFMAAFILILPLKSG</sequence>
<protein>
    <submittedName>
        <fullName evidence="1">Uncharacterized protein</fullName>
    </submittedName>
</protein>
<dbReference type="AlphaFoldDB" id="A0AAP0QBC5"/>
<gene>
    <name evidence="1" type="ORF">Syun_001876</name>
</gene>
<dbReference type="EMBL" id="JBBNAF010000001">
    <property type="protein sequence ID" value="KAK9169736.1"/>
    <property type="molecule type" value="Genomic_DNA"/>
</dbReference>
<keyword evidence="2" id="KW-1185">Reference proteome</keyword>
<comment type="caution">
    <text evidence="1">The sequence shown here is derived from an EMBL/GenBank/DDBJ whole genome shotgun (WGS) entry which is preliminary data.</text>
</comment>
<proteinExistence type="predicted"/>
<accession>A0AAP0QBC5</accession>
<organism evidence="1 2">
    <name type="scientific">Stephania yunnanensis</name>
    <dbReference type="NCBI Taxonomy" id="152371"/>
    <lineage>
        <taxon>Eukaryota</taxon>
        <taxon>Viridiplantae</taxon>
        <taxon>Streptophyta</taxon>
        <taxon>Embryophyta</taxon>
        <taxon>Tracheophyta</taxon>
        <taxon>Spermatophyta</taxon>
        <taxon>Magnoliopsida</taxon>
        <taxon>Ranunculales</taxon>
        <taxon>Menispermaceae</taxon>
        <taxon>Menispermoideae</taxon>
        <taxon>Cissampelideae</taxon>
        <taxon>Stephania</taxon>
    </lineage>
</organism>
<evidence type="ECO:0000313" key="1">
    <source>
        <dbReference type="EMBL" id="KAK9169736.1"/>
    </source>
</evidence>
<evidence type="ECO:0000313" key="2">
    <source>
        <dbReference type="Proteomes" id="UP001420932"/>
    </source>
</evidence>
<name>A0AAP0QBC5_9MAGN</name>
<reference evidence="1 2" key="1">
    <citation type="submission" date="2024-01" db="EMBL/GenBank/DDBJ databases">
        <title>Genome assemblies of Stephania.</title>
        <authorList>
            <person name="Yang L."/>
        </authorList>
    </citation>
    <scope>NUCLEOTIDE SEQUENCE [LARGE SCALE GENOMIC DNA]</scope>
    <source>
        <strain evidence="1">YNDBR</strain>
        <tissue evidence="1">Leaf</tissue>
    </source>
</reference>